<evidence type="ECO:0000313" key="1">
    <source>
        <dbReference type="EMBL" id="CUR41255.1"/>
    </source>
</evidence>
<name>A0A0U5JUH2_LIMRT</name>
<gene>
    <name evidence="1" type="ORF">LRLP16767_LR202_01317</name>
</gene>
<dbReference type="AlphaFoldDB" id="A0A0U5JUH2"/>
<sequence>MHVDEAGAPHIHYELYATGKTKKGRPTVSLNQTLVKYAERATGSHMSGREALKWYIGRLMTNI</sequence>
<evidence type="ECO:0000313" key="2">
    <source>
        <dbReference type="Proteomes" id="UP000235484"/>
    </source>
</evidence>
<accession>A0A0U5JUH2</accession>
<dbReference type="EMBL" id="LN887613">
    <property type="protein sequence ID" value="CUR41255.1"/>
    <property type="molecule type" value="Genomic_DNA"/>
</dbReference>
<dbReference type="Proteomes" id="UP000235484">
    <property type="component" value="Unassembled WGS sequence"/>
</dbReference>
<reference evidence="2" key="1">
    <citation type="submission" date="2015-10" db="EMBL/GenBank/DDBJ databases">
        <authorList>
            <person name="Crossman L.C."/>
        </authorList>
    </citation>
    <scope>NUCLEOTIDE SEQUENCE [LARGE SCALE GENOMIC DNA]</scope>
    <source>
        <strain evidence="2">20-2</strain>
    </source>
</reference>
<organism evidence="1 2">
    <name type="scientific">Limosilactobacillus reuteri</name>
    <name type="common">Lactobacillus reuteri</name>
    <dbReference type="NCBI Taxonomy" id="1598"/>
    <lineage>
        <taxon>Bacteria</taxon>
        <taxon>Bacillati</taxon>
        <taxon>Bacillota</taxon>
        <taxon>Bacilli</taxon>
        <taxon>Lactobacillales</taxon>
        <taxon>Lactobacillaceae</taxon>
        <taxon>Limosilactobacillus</taxon>
    </lineage>
</organism>
<protein>
    <submittedName>
        <fullName evidence="1">Uncharacterized protein</fullName>
    </submittedName>
</protein>
<proteinExistence type="predicted"/>